<dbReference type="SMART" id="SM00827">
    <property type="entry name" value="PKS_AT"/>
    <property type="match status" value="1"/>
</dbReference>
<dbReference type="Proteomes" id="UP000002059">
    <property type="component" value="Partially assembled WGS sequence"/>
</dbReference>
<dbReference type="InterPro" id="IPR029063">
    <property type="entry name" value="SAM-dependent_MTases_sf"/>
</dbReference>
<evidence type="ECO:0000256" key="7">
    <source>
        <dbReference type="ARBA" id="ARBA00023315"/>
    </source>
</evidence>
<name>C1GY23_PARBA</name>
<dbReference type="InterPro" id="IPR036736">
    <property type="entry name" value="ACP-like_sf"/>
</dbReference>
<dbReference type="Pfam" id="PF14765">
    <property type="entry name" value="PS-DH"/>
    <property type="match status" value="1"/>
</dbReference>
<dbReference type="PANTHER" id="PTHR43775">
    <property type="entry name" value="FATTY ACID SYNTHASE"/>
    <property type="match status" value="1"/>
</dbReference>
<evidence type="ECO:0000256" key="10">
    <source>
        <dbReference type="PROSITE-ProRule" id="PRU01363"/>
    </source>
</evidence>
<dbReference type="Pfam" id="PF08242">
    <property type="entry name" value="Methyltransf_12"/>
    <property type="match status" value="1"/>
</dbReference>
<proteinExistence type="predicted"/>
<dbReference type="PROSITE" id="PS52019">
    <property type="entry name" value="PKS_MFAS_DH"/>
    <property type="match status" value="1"/>
</dbReference>
<dbReference type="PROSITE" id="PS50075">
    <property type="entry name" value="CARRIER"/>
    <property type="match status" value="1"/>
</dbReference>
<dbReference type="InterPro" id="IPR042104">
    <property type="entry name" value="PKS_dehydratase_sf"/>
</dbReference>
<dbReference type="GeneID" id="9097920"/>
<dbReference type="RefSeq" id="XP_015702014.1">
    <property type="nucleotide sequence ID" value="XM_015844808.1"/>
</dbReference>
<dbReference type="InterPro" id="IPR057326">
    <property type="entry name" value="KR_dom"/>
</dbReference>
<dbReference type="Pfam" id="PF23297">
    <property type="entry name" value="ACP_SdgA_C"/>
    <property type="match status" value="1"/>
</dbReference>
<evidence type="ECO:0000256" key="5">
    <source>
        <dbReference type="ARBA" id="ARBA00022857"/>
    </source>
</evidence>
<dbReference type="GO" id="GO:0031177">
    <property type="term" value="F:phosphopantetheine binding"/>
    <property type="evidence" value="ECO:0007669"/>
    <property type="project" value="InterPro"/>
</dbReference>
<dbReference type="InterPro" id="IPR009081">
    <property type="entry name" value="PP-bd_ACP"/>
</dbReference>
<keyword evidence="3" id="KW-0597">Phosphoprotein</keyword>
<dbReference type="Gene3D" id="3.30.70.3290">
    <property type="match status" value="1"/>
</dbReference>
<dbReference type="Pfam" id="PF08659">
    <property type="entry name" value="KR"/>
    <property type="match status" value="1"/>
</dbReference>
<feature type="region of interest" description="N-terminal hotdog fold" evidence="10">
    <location>
        <begin position="937"/>
        <end position="1072"/>
    </location>
</feature>
<dbReference type="Pfam" id="PF08240">
    <property type="entry name" value="ADH_N"/>
    <property type="match status" value="1"/>
</dbReference>
<dbReference type="PANTHER" id="PTHR43775:SF13">
    <property type="entry name" value="POLYKETIDE SYNTHASE 1"/>
    <property type="match status" value="1"/>
</dbReference>
<feature type="active site" description="Proton donor; for dehydratase activity" evidence="10">
    <location>
        <position position="1166"/>
    </location>
</feature>
<dbReference type="InterPro" id="IPR049552">
    <property type="entry name" value="PKS_DH_N"/>
</dbReference>
<dbReference type="InterPro" id="IPR020843">
    <property type="entry name" value="ER"/>
</dbReference>
<dbReference type="GO" id="GO:1901336">
    <property type="term" value="P:lactone biosynthetic process"/>
    <property type="evidence" value="ECO:0007669"/>
    <property type="project" value="UniProtKB-ARBA"/>
</dbReference>
<dbReference type="Pfam" id="PF13602">
    <property type="entry name" value="ADH_zinc_N_2"/>
    <property type="match status" value="1"/>
</dbReference>
<evidence type="ECO:0000256" key="3">
    <source>
        <dbReference type="ARBA" id="ARBA00022553"/>
    </source>
</evidence>
<dbReference type="GO" id="GO:0004312">
    <property type="term" value="F:fatty acid synthase activity"/>
    <property type="evidence" value="ECO:0007669"/>
    <property type="project" value="TreeGrafter"/>
</dbReference>
<dbReference type="PROSITE" id="PS51257">
    <property type="entry name" value="PROKAR_LIPOPROTEIN"/>
    <property type="match status" value="1"/>
</dbReference>
<gene>
    <name evidence="14" type="ORF">PAAG_02977</name>
</gene>
<dbReference type="PROSITE" id="PS00606">
    <property type="entry name" value="KS3_1"/>
    <property type="match status" value="1"/>
</dbReference>
<dbReference type="InterPro" id="IPR032821">
    <property type="entry name" value="PKS_assoc"/>
</dbReference>
<dbReference type="SUPFAM" id="SSF53901">
    <property type="entry name" value="Thiolase-like"/>
    <property type="match status" value="1"/>
</dbReference>
<dbReference type="FunFam" id="3.40.50.720:FF:000209">
    <property type="entry name" value="Polyketide synthase Pks12"/>
    <property type="match status" value="1"/>
</dbReference>
<dbReference type="InterPro" id="IPR001227">
    <property type="entry name" value="Ac_transferase_dom_sf"/>
</dbReference>
<dbReference type="Pfam" id="PF02801">
    <property type="entry name" value="Ketoacyl-synt_C"/>
    <property type="match status" value="1"/>
</dbReference>
<dbReference type="Gene3D" id="3.40.47.10">
    <property type="match status" value="1"/>
</dbReference>
<dbReference type="GO" id="GO:0006633">
    <property type="term" value="P:fatty acid biosynthetic process"/>
    <property type="evidence" value="ECO:0007669"/>
    <property type="project" value="InterPro"/>
</dbReference>
<keyword evidence="15" id="KW-1185">Reference proteome</keyword>
<dbReference type="Gene3D" id="3.90.180.10">
    <property type="entry name" value="Medium-chain alcohol dehydrogenases, catalytic domain"/>
    <property type="match status" value="1"/>
</dbReference>
<dbReference type="KEGG" id="pbl:PAAG_02977"/>
<keyword evidence="4" id="KW-0808">Transferase</keyword>
<evidence type="ECO:0000259" key="11">
    <source>
        <dbReference type="PROSITE" id="PS50075"/>
    </source>
</evidence>
<dbReference type="SMART" id="SM00823">
    <property type="entry name" value="PKS_PP"/>
    <property type="match status" value="1"/>
</dbReference>
<evidence type="ECO:0000256" key="4">
    <source>
        <dbReference type="ARBA" id="ARBA00022679"/>
    </source>
</evidence>
<dbReference type="InterPro" id="IPR014030">
    <property type="entry name" value="Ketoacyl_synth_N"/>
</dbReference>
<dbReference type="InterPro" id="IPR036291">
    <property type="entry name" value="NAD(P)-bd_dom_sf"/>
</dbReference>
<dbReference type="VEuPathDB" id="FungiDB:PAAG_02977"/>
<dbReference type="Gene3D" id="3.40.50.150">
    <property type="entry name" value="Vaccinia Virus protein VP39"/>
    <property type="match status" value="1"/>
</dbReference>
<dbReference type="AlphaFoldDB" id="C1GY23"/>
<evidence type="ECO:0000256" key="6">
    <source>
        <dbReference type="ARBA" id="ARBA00023268"/>
    </source>
</evidence>
<dbReference type="HOGENOM" id="CLU_000022_31_0_1"/>
<dbReference type="Gene3D" id="1.10.1200.10">
    <property type="entry name" value="ACP-like"/>
    <property type="match status" value="1"/>
</dbReference>
<dbReference type="PROSITE" id="PS52004">
    <property type="entry name" value="KS3_2"/>
    <property type="match status" value="1"/>
</dbReference>
<dbReference type="SUPFAM" id="SSF55048">
    <property type="entry name" value="Probable ACP-binding domain of malonyl-CoA ACP transacylase"/>
    <property type="match status" value="1"/>
</dbReference>
<dbReference type="InterPro" id="IPR013217">
    <property type="entry name" value="Methyltransf_12"/>
</dbReference>
<dbReference type="InterPro" id="IPR049551">
    <property type="entry name" value="PKS_DH_C"/>
</dbReference>
<dbReference type="InterPro" id="IPR049900">
    <property type="entry name" value="PKS_mFAS_DH"/>
</dbReference>
<dbReference type="InterPro" id="IPR014031">
    <property type="entry name" value="Ketoacyl_synth_C"/>
</dbReference>
<dbReference type="GO" id="GO:0016491">
    <property type="term" value="F:oxidoreductase activity"/>
    <property type="evidence" value="ECO:0007669"/>
    <property type="project" value="InterPro"/>
</dbReference>
<organism evidence="14 15">
    <name type="scientific">Paracoccidioides lutzii (strain ATCC MYA-826 / Pb01)</name>
    <name type="common">Paracoccidioides brasiliensis</name>
    <dbReference type="NCBI Taxonomy" id="502779"/>
    <lineage>
        <taxon>Eukaryota</taxon>
        <taxon>Fungi</taxon>
        <taxon>Dikarya</taxon>
        <taxon>Ascomycota</taxon>
        <taxon>Pezizomycotina</taxon>
        <taxon>Eurotiomycetes</taxon>
        <taxon>Eurotiomycetidae</taxon>
        <taxon>Onygenales</taxon>
        <taxon>Ajellomycetaceae</taxon>
        <taxon>Paracoccidioides</taxon>
    </lineage>
</organism>
<dbReference type="EMBL" id="KN293999">
    <property type="protein sequence ID" value="EEH41414.2"/>
    <property type="molecule type" value="Genomic_DNA"/>
</dbReference>
<dbReference type="OMA" id="LGWHEFK"/>
<evidence type="ECO:0000313" key="15">
    <source>
        <dbReference type="Proteomes" id="UP000002059"/>
    </source>
</evidence>
<dbReference type="Pfam" id="PF16197">
    <property type="entry name" value="KAsynt_C_assoc"/>
    <property type="match status" value="1"/>
</dbReference>
<dbReference type="PROSITE" id="PS00012">
    <property type="entry name" value="PHOSPHOPANTETHEINE"/>
    <property type="match status" value="1"/>
</dbReference>
<dbReference type="SUPFAM" id="SSF53335">
    <property type="entry name" value="S-adenosyl-L-methionine-dependent methyltransferases"/>
    <property type="match status" value="1"/>
</dbReference>
<keyword evidence="6" id="KW-0511">Multifunctional enzyme</keyword>
<dbReference type="OrthoDB" id="329835at2759"/>
<evidence type="ECO:0000259" key="13">
    <source>
        <dbReference type="PROSITE" id="PS52019"/>
    </source>
</evidence>
<dbReference type="GO" id="GO:0004315">
    <property type="term" value="F:3-oxoacyl-[acyl-carrier-protein] synthase activity"/>
    <property type="evidence" value="ECO:0007669"/>
    <property type="project" value="InterPro"/>
</dbReference>
<dbReference type="InterPro" id="IPR013968">
    <property type="entry name" value="PKS_KR"/>
</dbReference>
<dbReference type="InterPro" id="IPR050091">
    <property type="entry name" value="PKS_NRPS_Biosynth_Enz"/>
</dbReference>
<dbReference type="GO" id="GO:0044550">
    <property type="term" value="P:secondary metabolite biosynthetic process"/>
    <property type="evidence" value="ECO:0007669"/>
    <property type="project" value="UniProtKB-ARBA"/>
</dbReference>
<evidence type="ECO:0000256" key="8">
    <source>
        <dbReference type="ARBA" id="ARBA00031359"/>
    </source>
</evidence>
<dbReference type="STRING" id="502779.C1GY23"/>
<dbReference type="InterPro" id="IPR018201">
    <property type="entry name" value="Ketoacyl_synth_AS"/>
</dbReference>
<dbReference type="Pfam" id="PF00698">
    <property type="entry name" value="Acyl_transf_1"/>
    <property type="match status" value="1"/>
</dbReference>
<feature type="region of interest" description="C-terminal hotdog fold" evidence="10">
    <location>
        <begin position="1101"/>
        <end position="1258"/>
    </location>
</feature>
<feature type="domain" description="Ketosynthase family 3 (KS3)" evidence="12">
    <location>
        <begin position="17"/>
        <end position="442"/>
    </location>
</feature>
<feature type="domain" description="Carrier" evidence="11">
    <location>
        <begin position="2460"/>
        <end position="2537"/>
    </location>
</feature>
<dbReference type="SMART" id="SM00822">
    <property type="entry name" value="PKS_KR"/>
    <property type="match status" value="1"/>
</dbReference>
<dbReference type="SMART" id="SM00825">
    <property type="entry name" value="PKS_KS"/>
    <property type="match status" value="1"/>
</dbReference>
<feature type="domain" description="PKS/mFAS DH" evidence="13">
    <location>
        <begin position="937"/>
        <end position="1258"/>
    </location>
</feature>
<sequence>MNPEKGAVVGKCSGGNLMPLAIVGMSCRLSGDVTSPDTLWELCSRRRSGWSTIPEHRFNAAAFYHPNPDRNGAFNFNGGYFLKEDIGLFDAPFFNLTKHEAESIDPQQRLMLECTYEALENGGITLESLADDQVGVFVGASISDYDLNNYKDSENISRYNATGCALSLQSNRISYYFNFKGPSITIDTACSSSLTALHVACQSLRSRESTCAIVGGCHLNLLPDVFISMSLQRLFSNAGKCYPFDHRAQSGFGPGEGAACIVLKPLDVAIEAGDSIRAVIVNSGINQDGRTQGVTMPNIAAQEQLIRSVYAQAHIDPIDTGYVEAHGTGTKVGDPIEARALHTVFGKGRPSMKPLFVGSLKSNVGHTEGASGVVSVIKTAMMLEKGFILPNCDFEKPNNAIPLEEWNLKVPKRQVPWPREKTYASVNNFGFGGSNAHVILKKAPPLSEVAWKARSDLETPAPKPSLLRKVYTLSSHNRGGLSQQIKALEIYLEKHPEAFDLHLMDNLAYTLCQRRNHLPWRVAVSAPSSTQLIEVLSTNITPKRSAGEQVIGFVFTGQGAQWNAMGRELLVAYPIFRATMEAADQCLVKLGAMFSLIDELSKDTGTSFIYEACFSQPSCTAIQIALTELLSSWGIQPVSVVGHSSGEIAAAYAAGMLSLEDCITIAYTRGTVADQISKEFPEVKGAMLAVGAGASDIGPLLDTLQGGSAVIACVNSQKSVTVSGDETAISELQSKVDDQGIFNRKLPVNVAYHSYHMRLVSEKYRSMMGNIVPKSAAIKFHSSVFGHQATYSDLTGDYWVDNFVSPVEFVRGLQSLLLESRATSGKQINMLVEIGPHPALKGPIRDILQHDSLGGEIKYLHSLKREQDAVEAMQALGTELFMNGAKLNFNSINFPSDKGKRPVLLTNLPSYPWNHTTKYWQTSRLSQNHCHKPFPRNDILGSLSVESDDIEPRWRNVLRADDHPWIRHHKVQGNNVYPMTGYLAMVLEAATQHSIMKKVEFDHFVFREVSIGRALIISDTSAVETMTTLRPYAEGTRISSDAWSEFRVFSWSDTKGWDEHCRGLVKVYKIGGPNPIDGSYQHRENSLYIKEQVAAFHSNCASTPDVHEMYDAVAANALEYGPLFQAASKVFVGNQQAIFDISVTDTRGSMPQETETDLIIHPAALDACVQIVWPLLGFTNPGPHSLYLPSFLKCLSVPCSTSMPIGGQFRVYGSRLNSLSHGVPINHDIFVTSAENPTEILLKMEGLTLTPVHDDIASANGEPKVLCYKLCLEPCLEFLTTENLRSFDGAHNTNQNEKSHVHILNQVSFYFLEKALKQLDKEEYRSLRQKHEPFYQWIRTLNLQTENGRIRLHHSDWSQFNEERWSFVINMARCMGTVGKVTCSIGENFVPILNRGIASISTSLGDDLLEQFYDELSPLNRNYANAAICIDKMAFQYPDMEILEIGAGTGEGSLRILRILGGGDTGKMRRFAKYTYTAKSAHTLVKAKPKFQAWGRFVSCRNLNISQDPSGQGYLPKSYDLIIACHLSDSTECLHEAMANVNGLLKPGGKLVLLDWTARHLYQFVPKLLSGSWSTERSGRAGSSIRNKDEWDKLFRETKFSGLDLSLDDYPETLEQSSSLMLSTVQASDELSGKEIALVYHGGVNDSLAPGLIRELENITGIRPSVEELCQVNAKGRLCIFFGELYQPLLSSMTPDLLSAIQLLVSSASGILWVIRQDHLVSGSPESSMAIGLARTLRSETAIQLATLELEGNPHYGEADQIMKVFRAVFGTEPSLRQGDMEYVVKNRLICVSRVFADPETNKYVHEESHRIPPELQPFYQNNRRLKLAMGHHGTLDSSYFTDELSTTQVPANWIEIETRFIGLNFKDIMIAMGQLQNGHLGNECSGVVTAIGDKVTDFKVGDRICAVSEGAFANYARFPASSAWKIPDKMSFDVAASIPIVFCTAYYSLFDVGRLQRGERILLHAAGGGVGQAAIILAQSIGAEIYATVGSADKKKFLMETYNIDETRIFFSRDISFADRIRKATDGAGVDVVLNSLAGEMLQATWECIAPFGRFIEIGKKDIVRNSRLEMIHFDRNVSFASVDLTLLANKRPQLMKKVLAGVFGMFENGSARSISPITRFSISDFEKACHNLQTGRSIGKIVIEAGKNACVKVYPRKKQGDILFAEASYIVVGGTGGLGRNITSWLAEKGARHIIVVSRSGASDERVGEMIKDLAADGATVVVCQCDISKKEEVETKLATILPQAPPVRGVIYCAMVLRDTLFERMTFDDYDGVVKPKVAGVWNLHHALVGLSCDLDFFITLSSIASLVGNRGQAAYAAGGTFMTAFAQYGNARGLPCTTIDLAPVQGIGYLAENQQRKNEVENSLVVDWVNETQLRGLLAAAIRGDMANTCHHHCITGLGILKSISGKETPWWALDPRFSHLVQSCASDEGQTCDPASSLATASPGLAVKNTADRADAERIVTDALVQKVSTIMMRSVDEIDPSKPLGTYGLDSLITIEVRNWISRELQASLQIMEILVTKSVVELAGLILKKSKIVSVEAKSRWGLS</sequence>
<dbReference type="SUPFAM" id="SSF52151">
    <property type="entry name" value="FabD/lysophospholipase-like"/>
    <property type="match status" value="1"/>
</dbReference>
<dbReference type="InterPro" id="IPR020841">
    <property type="entry name" value="PKS_Beta-ketoAc_synthase_dom"/>
</dbReference>
<dbReference type="InterPro" id="IPR016036">
    <property type="entry name" value="Malonyl_transacylase_ACP-bd"/>
</dbReference>
<reference evidence="14 15" key="1">
    <citation type="journal article" date="2011" name="PLoS Genet.">
        <title>Comparative genomic analysis of human fungal pathogens causing paracoccidioidomycosis.</title>
        <authorList>
            <person name="Desjardins C.A."/>
            <person name="Champion M.D."/>
            <person name="Holder J.W."/>
            <person name="Muszewska A."/>
            <person name="Goldberg J."/>
            <person name="Bailao A.M."/>
            <person name="Brigido M.M."/>
            <person name="Ferreira M.E."/>
            <person name="Garcia A.M."/>
            <person name="Grynberg M."/>
            <person name="Gujja S."/>
            <person name="Heiman D.I."/>
            <person name="Henn M.R."/>
            <person name="Kodira C.D."/>
            <person name="Leon-Narvaez H."/>
            <person name="Longo L.V."/>
            <person name="Ma L.J."/>
            <person name="Malavazi I."/>
            <person name="Matsuo A.L."/>
            <person name="Morais F.V."/>
            <person name="Pereira M."/>
            <person name="Rodriguez-Brito S."/>
            <person name="Sakthikumar S."/>
            <person name="Salem-Izacc S.M."/>
            <person name="Sykes S.M."/>
            <person name="Teixeira M.M."/>
            <person name="Vallejo M.C."/>
            <person name="Walter M.E."/>
            <person name="Yandava C."/>
            <person name="Young S."/>
            <person name="Zeng Q."/>
            <person name="Zucker J."/>
            <person name="Felipe M.S."/>
            <person name="Goldman G.H."/>
            <person name="Haas B.J."/>
            <person name="McEwen J.G."/>
            <person name="Nino-Vega G."/>
            <person name="Puccia R."/>
            <person name="San-Blas G."/>
            <person name="Soares C.M."/>
            <person name="Birren B.W."/>
            <person name="Cuomo C.A."/>
        </authorList>
    </citation>
    <scope>NUCLEOTIDE SEQUENCE [LARGE SCALE GENOMIC DNA]</scope>
    <source>
        <strain evidence="15">ATCC MYA-826 / Pb01</strain>
    </source>
</reference>
<evidence type="ECO:0000256" key="2">
    <source>
        <dbReference type="ARBA" id="ARBA00022450"/>
    </source>
</evidence>
<evidence type="ECO:0000259" key="12">
    <source>
        <dbReference type="PROSITE" id="PS52004"/>
    </source>
</evidence>
<dbReference type="InterPro" id="IPR016039">
    <property type="entry name" value="Thiolase-like"/>
</dbReference>
<dbReference type="InterPro" id="IPR016035">
    <property type="entry name" value="Acyl_Trfase/lysoPLipase"/>
</dbReference>
<feature type="active site" description="Proton acceptor; for dehydratase activity" evidence="10">
    <location>
        <position position="969"/>
    </location>
</feature>
<dbReference type="CDD" id="cd05195">
    <property type="entry name" value="enoyl_red"/>
    <property type="match status" value="1"/>
</dbReference>
<accession>C1GY23</accession>
<dbReference type="Pfam" id="PF21089">
    <property type="entry name" value="PKS_DH_N"/>
    <property type="match status" value="1"/>
</dbReference>
<dbReference type="CDD" id="cd00833">
    <property type="entry name" value="PKS"/>
    <property type="match status" value="1"/>
</dbReference>
<protein>
    <recommendedName>
        <fullName evidence="1">Non-reducing polyketide synthase nscA</fullName>
    </recommendedName>
    <alternativeName>
        <fullName evidence="8">Conidial yellow pigment biosynthesis polyketide synthase nscA</fullName>
    </alternativeName>
    <alternativeName>
        <fullName evidence="9">Neosartoricin B biosynthesis protein A</fullName>
    </alternativeName>
</protein>
<keyword evidence="2" id="KW-0596">Phosphopantetheine</keyword>
<dbReference type="InterPro" id="IPR013154">
    <property type="entry name" value="ADH-like_N"/>
</dbReference>
<dbReference type="InterPro" id="IPR020807">
    <property type="entry name" value="PKS_DH"/>
</dbReference>
<dbReference type="InterPro" id="IPR006162">
    <property type="entry name" value="Ppantetheine_attach_site"/>
</dbReference>
<dbReference type="SMART" id="SM00829">
    <property type="entry name" value="PKS_ER"/>
    <property type="match status" value="1"/>
</dbReference>
<keyword evidence="5" id="KW-0521">NADP</keyword>
<dbReference type="SMART" id="SM00826">
    <property type="entry name" value="PKS_DH"/>
    <property type="match status" value="1"/>
</dbReference>
<keyword evidence="7" id="KW-0012">Acyltransferase</keyword>
<evidence type="ECO:0000313" key="14">
    <source>
        <dbReference type="EMBL" id="EEH41414.2"/>
    </source>
</evidence>
<dbReference type="InterPro" id="IPR011032">
    <property type="entry name" value="GroES-like_sf"/>
</dbReference>
<dbReference type="eggNOG" id="KOG1202">
    <property type="taxonomic scope" value="Eukaryota"/>
</dbReference>
<dbReference type="SUPFAM" id="SSF50129">
    <property type="entry name" value="GroES-like"/>
    <property type="match status" value="1"/>
</dbReference>
<dbReference type="InterPro" id="IPR014043">
    <property type="entry name" value="Acyl_transferase_dom"/>
</dbReference>
<dbReference type="Gene3D" id="3.40.50.720">
    <property type="entry name" value="NAD(P)-binding Rossmann-like Domain"/>
    <property type="match status" value="1"/>
</dbReference>
<evidence type="ECO:0000256" key="1">
    <source>
        <dbReference type="ARBA" id="ARBA00018393"/>
    </source>
</evidence>
<evidence type="ECO:0000256" key="9">
    <source>
        <dbReference type="ARBA" id="ARBA00033379"/>
    </source>
</evidence>
<dbReference type="Gene3D" id="3.10.129.110">
    <property type="entry name" value="Polyketide synthase dehydratase"/>
    <property type="match status" value="1"/>
</dbReference>
<dbReference type="Gene3D" id="3.40.366.10">
    <property type="entry name" value="Malonyl-Coenzyme A Acyl Carrier Protein, domain 2"/>
    <property type="match status" value="1"/>
</dbReference>
<dbReference type="SUPFAM" id="SSF51735">
    <property type="entry name" value="NAD(P)-binding Rossmann-fold domains"/>
    <property type="match status" value="2"/>
</dbReference>
<dbReference type="SUPFAM" id="SSF47336">
    <property type="entry name" value="ACP-like"/>
    <property type="match status" value="1"/>
</dbReference>
<dbReference type="Pfam" id="PF00109">
    <property type="entry name" value="ketoacyl-synt"/>
    <property type="match status" value="1"/>
</dbReference>
<dbReference type="InterPro" id="IPR020806">
    <property type="entry name" value="PKS_PP-bd"/>
</dbReference>
<dbReference type="FunFam" id="3.40.366.10:FF:000002">
    <property type="entry name" value="Probable polyketide synthase 2"/>
    <property type="match status" value="1"/>
</dbReference>